<feature type="transmembrane region" description="Helical" evidence="1">
    <location>
        <begin position="249"/>
        <end position="272"/>
    </location>
</feature>
<name>A0A2M9ZRU6_9LEPT</name>
<proteinExistence type="predicted"/>
<dbReference type="Proteomes" id="UP000231962">
    <property type="component" value="Unassembled WGS sequence"/>
</dbReference>
<dbReference type="RefSeq" id="WP_100712226.1">
    <property type="nucleotide sequence ID" value="NZ_NPDY01000001.1"/>
</dbReference>
<dbReference type="AlphaFoldDB" id="A0A2M9ZRU6"/>
<dbReference type="EMBL" id="NPDY01000001">
    <property type="protein sequence ID" value="PJZ71284.1"/>
    <property type="molecule type" value="Genomic_DNA"/>
</dbReference>
<evidence type="ECO:0000313" key="2">
    <source>
        <dbReference type="EMBL" id="PJZ71284.1"/>
    </source>
</evidence>
<feature type="transmembrane region" description="Helical" evidence="1">
    <location>
        <begin position="150"/>
        <end position="170"/>
    </location>
</feature>
<evidence type="ECO:0000256" key="1">
    <source>
        <dbReference type="SAM" id="Phobius"/>
    </source>
</evidence>
<keyword evidence="1" id="KW-1133">Transmembrane helix</keyword>
<gene>
    <name evidence="2" type="ORF">CH360_01920</name>
    <name evidence="3" type="ORF">CH373_01920</name>
</gene>
<evidence type="ECO:0000313" key="5">
    <source>
        <dbReference type="Proteomes" id="UP000231990"/>
    </source>
</evidence>
<keyword evidence="4" id="KW-1185">Reference proteome</keyword>
<dbReference type="Proteomes" id="UP000231990">
    <property type="component" value="Unassembled WGS sequence"/>
</dbReference>
<protein>
    <recommendedName>
        <fullName evidence="6">DUF898 domain-containing protein</fullName>
    </recommendedName>
</protein>
<evidence type="ECO:0008006" key="6">
    <source>
        <dbReference type="Google" id="ProtNLM"/>
    </source>
</evidence>
<organism evidence="3 5">
    <name type="scientific">Leptospira perolatii</name>
    <dbReference type="NCBI Taxonomy" id="2023191"/>
    <lineage>
        <taxon>Bacteria</taxon>
        <taxon>Pseudomonadati</taxon>
        <taxon>Spirochaetota</taxon>
        <taxon>Spirochaetia</taxon>
        <taxon>Leptospirales</taxon>
        <taxon>Leptospiraceae</taxon>
        <taxon>Leptospira</taxon>
    </lineage>
</organism>
<keyword evidence="1" id="KW-0812">Transmembrane</keyword>
<dbReference type="OrthoDB" id="9765721at2"/>
<keyword evidence="1" id="KW-0472">Membrane</keyword>
<comment type="caution">
    <text evidence="3">The sequence shown here is derived from an EMBL/GenBank/DDBJ whole genome shotgun (WGS) entry which is preliminary data.</text>
</comment>
<dbReference type="Pfam" id="PF05987">
    <property type="entry name" value="DUF898"/>
    <property type="match status" value="1"/>
</dbReference>
<feature type="transmembrane region" description="Helical" evidence="1">
    <location>
        <begin position="75"/>
        <end position="97"/>
    </location>
</feature>
<feature type="transmembrane region" description="Helical" evidence="1">
    <location>
        <begin position="20"/>
        <end position="39"/>
    </location>
</feature>
<reference evidence="4 5" key="1">
    <citation type="submission" date="2017-07" db="EMBL/GenBank/DDBJ databases">
        <title>Leptospira spp. isolated from tropical soils.</title>
        <authorList>
            <person name="Thibeaux R."/>
            <person name="Iraola G."/>
            <person name="Ferres I."/>
            <person name="Bierque E."/>
            <person name="Girault D."/>
            <person name="Soupe-Gilbert M.-E."/>
            <person name="Picardeau M."/>
            <person name="Goarant C."/>
        </authorList>
    </citation>
    <scope>NUCLEOTIDE SEQUENCE [LARGE SCALE GENOMIC DNA]</scope>
    <source>
        <strain evidence="3 5">FH1-B-B1</strain>
        <strain evidence="2 4">FH1-B-C1</strain>
    </source>
</reference>
<dbReference type="InterPro" id="IPR010295">
    <property type="entry name" value="DUF898"/>
</dbReference>
<sequence length="324" mass="36493">MNSVQDTRLQFDGKGKDLFVIYLSNALTTIVTIGIYYFWATVKTTKYLHQHLIFQGHRFDFHATGKEKFIGFLKALVLFVGVYIIIALLQWVLTVILSAQVAAILSALLIVAVLLALIPFVIIGSRRYYLSRTSFNNIRFHFAGHPLELVKIYVPGVLLSIITFGIYTNWLTVKLQKFYMSNTYYGNASFQFEGKGLDLLLINLKGFFLTVITAGIYSSWYTANLQNYIYNHTSFNGIRLRSDLRGGRIFLLTLYSILLILITVGIAVPWIAVRWIKLYLEAISLEVSPDLSAIRPDFDRGASPLADGMESVASLADALSNFLG</sequence>
<evidence type="ECO:0000313" key="4">
    <source>
        <dbReference type="Proteomes" id="UP000231962"/>
    </source>
</evidence>
<evidence type="ECO:0000313" key="3">
    <source>
        <dbReference type="EMBL" id="PJZ74818.1"/>
    </source>
</evidence>
<feature type="transmembrane region" description="Helical" evidence="1">
    <location>
        <begin position="199"/>
        <end position="220"/>
    </location>
</feature>
<dbReference type="EMBL" id="NPDZ01000001">
    <property type="protein sequence ID" value="PJZ74818.1"/>
    <property type="molecule type" value="Genomic_DNA"/>
</dbReference>
<feature type="transmembrane region" description="Helical" evidence="1">
    <location>
        <begin position="103"/>
        <end position="129"/>
    </location>
</feature>
<accession>A0A2M9ZRU6</accession>